<dbReference type="AlphaFoldDB" id="A0A8K0KUE5"/>
<feature type="compositionally biased region" description="Polar residues" evidence="1">
    <location>
        <begin position="1"/>
        <end position="21"/>
    </location>
</feature>
<reference evidence="2" key="1">
    <citation type="submission" date="2021-07" db="EMBL/GenBank/DDBJ databases">
        <title>Elsinoe batatas strain:CRI-CJ2 Genome sequencing and assembly.</title>
        <authorList>
            <person name="Huang L."/>
        </authorList>
    </citation>
    <scope>NUCLEOTIDE SEQUENCE</scope>
    <source>
        <strain evidence="2">CRI-CJ2</strain>
    </source>
</reference>
<dbReference type="OrthoDB" id="5383585at2759"/>
<protein>
    <submittedName>
        <fullName evidence="2">Uncharacterized protein</fullName>
    </submittedName>
</protein>
<feature type="compositionally biased region" description="Basic residues" evidence="1">
    <location>
        <begin position="37"/>
        <end position="58"/>
    </location>
</feature>
<accession>A0A8K0KUE5</accession>
<organism evidence="2 3">
    <name type="scientific">Elsinoe batatas</name>
    <dbReference type="NCBI Taxonomy" id="2601811"/>
    <lineage>
        <taxon>Eukaryota</taxon>
        <taxon>Fungi</taxon>
        <taxon>Dikarya</taxon>
        <taxon>Ascomycota</taxon>
        <taxon>Pezizomycotina</taxon>
        <taxon>Dothideomycetes</taxon>
        <taxon>Dothideomycetidae</taxon>
        <taxon>Myriangiales</taxon>
        <taxon>Elsinoaceae</taxon>
        <taxon>Elsinoe</taxon>
    </lineage>
</organism>
<feature type="region of interest" description="Disordered" evidence="1">
    <location>
        <begin position="1"/>
        <end position="81"/>
    </location>
</feature>
<dbReference type="EMBL" id="JAESVG020000010">
    <property type="protein sequence ID" value="KAG8624079.1"/>
    <property type="molecule type" value="Genomic_DNA"/>
</dbReference>
<evidence type="ECO:0000256" key="1">
    <source>
        <dbReference type="SAM" id="MobiDB-lite"/>
    </source>
</evidence>
<proteinExistence type="predicted"/>
<evidence type="ECO:0000313" key="2">
    <source>
        <dbReference type="EMBL" id="KAG8624079.1"/>
    </source>
</evidence>
<dbReference type="Proteomes" id="UP000809789">
    <property type="component" value="Unassembled WGS sequence"/>
</dbReference>
<name>A0A8K0KUE5_9PEZI</name>
<sequence length="379" mass="41831">MARSNTASASCNANKKPTSGSARRKISGANAKGASTKPKKTTTKTKAPSRRVTKKTIKKPAATTAFNKQTRGADREEPYSKNPFFRELTGATNQKNANIAAQDGGHQEVTLSVSGDGVNAEPILGYEGYHTVIQIVSRKPFSIHETQPLSGFHSGGLTFVVNKHAGFPFMRLPKEIMNMVIAVIIDQGDVWVYPAEKTRYTKDLTVGPAILKVKNRFLRSLVAPMFYGTRSFYFYEAETALKFLDSVGPHATHIRTIDVGVWSGKQGGRLFDKLMSGDCKITTDSVVNEVDLKALIHSATWAIAGKGVTEDNFNAVMQTIVIGTCEPCQSGQPGPRSCLCPHWEKMREQFSTRMTAWFEEQKTWLTTKEGNKLRIDMKM</sequence>
<evidence type="ECO:0000313" key="3">
    <source>
        <dbReference type="Proteomes" id="UP000809789"/>
    </source>
</evidence>
<keyword evidence="3" id="KW-1185">Reference proteome</keyword>
<gene>
    <name evidence="2" type="ORF">KVT40_009055</name>
</gene>
<comment type="caution">
    <text evidence="2">The sequence shown here is derived from an EMBL/GenBank/DDBJ whole genome shotgun (WGS) entry which is preliminary data.</text>
</comment>